<sequence length="78" mass="8632">MNTINGFANPSMLAYQGIQQNFQRVAENTSNIVQPQADFNQTANALIDNRMAQTDIEALAKVLKTQDAMLGQLFEGWA</sequence>
<protein>
    <recommendedName>
        <fullName evidence="3">Flagellar basal-body/hook protein C-terminal domain-containing protein</fullName>
    </recommendedName>
</protein>
<dbReference type="EMBL" id="AP021889">
    <property type="protein sequence ID" value="BBP45935.1"/>
    <property type="molecule type" value="Genomic_DNA"/>
</dbReference>
<evidence type="ECO:0000313" key="2">
    <source>
        <dbReference type="Proteomes" id="UP000501726"/>
    </source>
</evidence>
<dbReference type="AlphaFoldDB" id="A0A6F8PUY4"/>
<dbReference type="RefSeq" id="WP_173272086.1">
    <property type="nucleotide sequence ID" value="NZ_AP021889.1"/>
</dbReference>
<organism evidence="1 2">
    <name type="scientific">Thiosulfatimonas sediminis</name>
    <dbReference type="NCBI Taxonomy" id="2675054"/>
    <lineage>
        <taxon>Bacteria</taxon>
        <taxon>Pseudomonadati</taxon>
        <taxon>Pseudomonadota</taxon>
        <taxon>Gammaproteobacteria</taxon>
        <taxon>Thiotrichales</taxon>
        <taxon>Piscirickettsiaceae</taxon>
        <taxon>Thiosulfatimonas</taxon>
    </lineage>
</organism>
<dbReference type="KEGG" id="tse:THMIRHAS_13080"/>
<dbReference type="Proteomes" id="UP000501726">
    <property type="component" value="Chromosome"/>
</dbReference>
<proteinExistence type="predicted"/>
<evidence type="ECO:0000313" key="1">
    <source>
        <dbReference type="EMBL" id="BBP45935.1"/>
    </source>
</evidence>
<accession>A0A6F8PUY4</accession>
<reference evidence="2" key="1">
    <citation type="submission" date="2019-11" db="EMBL/GenBank/DDBJ databases">
        <title>Isolation and characterization of two novel species in the genus Thiomicrorhabdus.</title>
        <authorList>
            <person name="Mochizuki J."/>
            <person name="Kojima H."/>
            <person name="Fukui M."/>
        </authorList>
    </citation>
    <scope>NUCLEOTIDE SEQUENCE [LARGE SCALE GENOMIC DNA]</scope>
    <source>
        <strain evidence="2">aks77</strain>
    </source>
</reference>
<evidence type="ECO:0008006" key="3">
    <source>
        <dbReference type="Google" id="ProtNLM"/>
    </source>
</evidence>
<name>A0A6F8PUY4_9GAMM</name>
<gene>
    <name evidence="1" type="ORF">THMIRHAS_13080</name>
</gene>
<keyword evidence="2" id="KW-1185">Reference proteome</keyword>